<dbReference type="Gene3D" id="3.40.50.720">
    <property type="entry name" value="NAD(P)-binding Rossmann-like Domain"/>
    <property type="match status" value="1"/>
</dbReference>
<keyword evidence="1" id="KW-1133">Transmembrane helix</keyword>
<evidence type="ECO:0000256" key="1">
    <source>
        <dbReference type="SAM" id="Phobius"/>
    </source>
</evidence>
<dbReference type="EMBL" id="UINC01087444">
    <property type="protein sequence ID" value="SVC36805.1"/>
    <property type="molecule type" value="Genomic_DNA"/>
</dbReference>
<proteinExistence type="predicted"/>
<feature type="non-terminal residue" evidence="2">
    <location>
        <position position="239"/>
    </location>
</feature>
<dbReference type="SUPFAM" id="SSF53335">
    <property type="entry name" value="S-adenosyl-L-methionine-dependent methyltransferases"/>
    <property type="match status" value="1"/>
</dbReference>
<keyword evidence="1" id="KW-0472">Membrane</keyword>
<dbReference type="AlphaFoldDB" id="A0A382LLZ4"/>
<feature type="transmembrane region" description="Helical" evidence="1">
    <location>
        <begin position="98"/>
        <end position="115"/>
    </location>
</feature>
<name>A0A382LLZ4_9ZZZZ</name>
<sequence>MIVADILLLPIALWISLSLRLSNLWPVQYWFANLWIIALMPMLSIPLFIHYGLYRAVLKYMGYQVIVATVKAVTLASLCLGTVLMFVRDVYFPRSTIMIYWFVSILVIISSRYIMKSILYLREPVKKPIGLYGAGEAGSQVVDNLRSSSEYVPVALFDDDPAKWGTFINSMWVYSSNEMGEVIKKKDIKLILLAILGITQEKRRKILHNISKYPVEVRMIAGIDNLISGDYNLQQVQSV</sequence>
<feature type="transmembrane region" description="Helical" evidence="1">
    <location>
        <begin position="65"/>
        <end position="86"/>
    </location>
</feature>
<dbReference type="InterPro" id="IPR051203">
    <property type="entry name" value="Polysaccharide_Synthase-Rel"/>
</dbReference>
<protein>
    <recommendedName>
        <fullName evidence="3">Polysaccharide biosynthesis protein CapD-like domain-containing protein</fullName>
    </recommendedName>
</protein>
<evidence type="ECO:0008006" key="3">
    <source>
        <dbReference type="Google" id="ProtNLM"/>
    </source>
</evidence>
<keyword evidence="1" id="KW-0812">Transmembrane</keyword>
<dbReference type="PANTHER" id="PTHR43318:SF2">
    <property type="entry name" value="UDP-N-ACETYLGLUCOSAMINE 4,6-DEHYDRATASE (INVERTING)"/>
    <property type="match status" value="1"/>
</dbReference>
<dbReference type="PANTHER" id="PTHR43318">
    <property type="entry name" value="UDP-N-ACETYLGLUCOSAMINE 4,6-DEHYDRATASE"/>
    <property type="match status" value="1"/>
</dbReference>
<dbReference type="InterPro" id="IPR029063">
    <property type="entry name" value="SAM-dependent_MTases_sf"/>
</dbReference>
<gene>
    <name evidence="2" type="ORF">METZ01_LOCUS289659</name>
</gene>
<reference evidence="2" key="1">
    <citation type="submission" date="2018-05" db="EMBL/GenBank/DDBJ databases">
        <authorList>
            <person name="Lanie J.A."/>
            <person name="Ng W.-L."/>
            <person name="Kazmierczak K.M."/>
            <person name="Andrzejewski T.M."/>
            <person name="Davidsen T.M."/>
            <person name="Wayne K.J."/>
            <person name="Tettelin H."/>
            <person name="Glass J.I."/>
            <person name="Rusch D."/>
            <person name="Podicherti R."/>
            <person name="Tsui H.-C.T."/>
            <person name="Winkler M.E."/>
        </authorList>
    </citation>
    <scope>NUCLEOTIDE SEQUENCE</scope>
</reference>
<feature type="transmembrane region" description="Helical" evidence="1">
    <location>
        <begin position="32"/>
        <end position="53"/>
    </location>
</feature>
<dbReference type="Pfam" id="PF13727">
    <property type="entry name" value="CoA_binding_3"/>
    <property type="match status" value="1"/>
</dbReference>
<feature type="non-terminal residue" evidence="2">
    <location>
        <position position="1"/>
    </location>
</feature>
<organism evidence="2">
    <name type="scientific">marine metagenome</name>
    <dbReference type="NCBI Taxonomy" id="408172"/>
    <lineage>
        <taxon>unclassified sequences</taxon>
        <taxon>metagenomes</taxon>
        <taxon>ecological metagenomes</taxon>
    </lineage>
</organism>
<accession>A0A382LLZ4</accession>
<evidence type="ECO:0000313" key="2">
    <source>
        <dbReference type="EMBL" id="SVC36805.1"/>
    </source>
</evidence>